<dbReference type="KEGG" id="mind:mvi_26530"/>
<protein>
    <recommendedName>
        <fullName evidence="1">DUF6883 domain-containing protein</fullName>
    </recommendedName>
</protein>
<dbReference type="OrthoDB" id="33315at2"/>
<dbReference type="EMBL" id="AP024145">
    <property type="protein sequence ID" value="BCM84192.1"/>
    <property type="molecule type" value="Genomic_DNA"/>
</dbReference>
<proteinExistence type="predicted"/>
<accession>A0A8H8WTZ4</accession>
<evidence type="ECO:0000259" key="1">
    <source>
        <dbReference type="Pfam" id="PF21814"/>
    </source>
</evidence>
<gene>
    <name evidence="2" type="ORF">mvi_26530</name>
</gene>
<name>A0A8H8WTZ4_9HYPH</name>
<dbReference type="RefSeq" id="WP_058618395.1">
    <property type="nucleotide sequence ID" value="NZ_LDRL01000083.1"/>
</dbReference>
<reference evidence="2" key="1">
    <citation type="submission" date="2020-11" db="EMBL/GenBank/DDBJ databases">
        <title>Complete genome sequence of a novel pathogenic Methylobacterium strain isolated from rice in Vietnam.</title>
        <authorList>
            <person name="Lai K."/>
            <person name="Okazaki S."/>
            <person name="Higashi K."/>
            <person name="Mori H."/>
            <person name="Toyoda A."/>
            <person name="Kurokawa K."/>
        </authorList>
    </citation>
    <scope>NUCLEOTIDE SEQUENCE</scope>
    <source>
        <strain evidence="2">VL1</strain>
    </source>
</reference>
<evidence type="ECO:0000313" key="2">
    <source>
        <dbReference type="EMBL" id="BCM84192.1"/>
    </source>
</evidence>
<dbReference type="Pfam" id="PF21814">
    <property type="entry name" value="DUF6883"/>
    <property type="match status" value="1"/>
</dbReference>
<dbReference type="InterPro" id="IPR049250">
    <property type="entry name" value="DUF6883"/>
</dbReference>
<feature type="domain" description="DUF6883" evidence="1">
    <location>
        <begin position="12"/>
        <end position="112"/>
    </location>
</feature>
<dbReference type="AlphaFoldDB" id="A0A8H8WTZ4"/>
<organism evidence="2 3">
    <name type="scientific">Methylobacterium indicum</name>
    <dbReference type="NCBI Taxonomy" id="1775910"/>
    <lineage>
        <taxon>Bacteria</taxon>
        <taxon>Pseudomonadati</taxon>
        <taxon>Pseudomonadota</taxon>
        <taxon>Alphaproteobacteria</taxon>
        <taxon>Hyphomicrobiales</taxon>
        <taxon>Methylobacteriaceae</taxon>
        <taxon>Methylobacterium</taxon>
    </lineage>
</organism>
<sequence length="113" mass="12769">MLHGLCEPLDFVIPFPKLTHYLLYAEGAAPAKAKFFIKHGFHRDAPTELAQALWRHAKPEHSRPARIVPLGRNLVFEGPISTPNGTRPFILSVWHVPTDNPRHIARFVTAYPS</sequence>
<dbReference type="Proteomes" id="UP000663508">
    <property type="component" value="Chromosome"/>
</dbReference>
<evidence type="ECO:0000313" key="3">
    <source>
        <dbReference type="Proteomes" id="UP000663508"/>
    </source>
</evidence>